<feature type="transmembrane region" description="Helical" evidence="8">
    <location>
        <begin position="278"/>
        <end position="294"/>
    </location>
</feature>
<sequence length="400" mass="44771">MKSKTKDKNIKKAINVFKASSLLNSIGNTIIGNTYVLFLSFTKGFSERQISLIVGVLPLLSVVTFFIWGALIDKYKRLLLINKFVNIINISTLAGLIWISNFYIFLVFNLIRNVLIQPGGVVNEEYLLNLSNKYGATFGKIRVFSTIGYGLAGVISGLALGFVSPKVTIILSSIFIMLNIIVLFFLPEITKPEKEKEKSEKTKIIELFKNRDFKVFILTYGILTAAICSAMGYGIQMMLIKLNAPNFYIGMLPVLMISFEVVLLPYVEKLKFYKNVNLVLKIAGVLLIIRWILIGTVKSYIIIVWLTLMHGIINGFLIPLPNKVIWNVVPKEDHSTAIIVTNLCSYTIFPSIINLITGNIAGIFGIHSYGFTYLTLTIAALGILIKYKISNKTINEKEKG</sequence>
<protein>
    <submittedName>
        <fullName evidence="10">MFS transporter</fullName>
    </submittedName>
</protein>
<comment type="subcellular location">
    <subcellularLocation>
        <location evidence="1">Cell inner membrane</location>
        <topology evidence="1">Multi-pass membrane protein</topology>
    </subcellularLocation>
</comment>
<dbReference type="SUPFAM" id="SSF103473">
    <property type="entry name" value="MFS general substrate transporter"/>
    <property type="match status" value="1"/>
</dbReference>
<evidence type="ECO:0000256" key="4">
    <source>
        <dbReference type="ARBA" id="ARBA00022519"/>
    </source>
</evidence>
<feature type="transmembrane region" description="Helical" evidence="8">
    <location>
        <begin position="84"/>
        <end position="108"/>
    </location>
</feature>
<feature type="transmembrane region" description="Helical" evidence="8">
    <location>
        <begin position="215"/>
        <end position="235"/>
    </location>
</feature>
<evidence type="ECO:0000313" key="10">
    <source>
        <dbReference type="EMBL" id="MBD7911270.1"/>
    </source>
</evidence>
<keyword evidence="2" id="KW-0813">Transport</keyword>
<gene>
    <name evidence="10" type="ORF">H9661_07880</name>
</gene>
<reference evidence="10 11" key="1">
    <citation type="submission" date="2020-08" db="EMBL/GenBank/DDBJ databases">
        <title>A Genomic Blueprint of the Chicken Gut Microbiome.</title>
        <authorList>
            <person name="Gilroy R."/>
            <person name="Ravi A."/>
            <person name="Getino M."/>
            <person name="Pursley I."/>
            <person name="Horton D.L."/>
            <person name="Alikhan N.-F."/>
            <person name="Baker D."/>
            <person name="Gharbi K."/>
            <person name="Hall N."/>
            <person name="Watson M."/>
            <person name="Adriaenssens E.M."/>
            <person name="Foster-Nyarko E."/>
            <person name="Jarju S."/>
            <person name="Secka A."/>
            <person name="Antonio M."/>
            <person name="Oren A."/>
            <person name="Chaudhuri R."/>
            <person name="La Ragione R.M."/>
            <person name="Hildebrand F."/>
            <person name="Pallen M.J."/>
        </authorList>
    </citation>
    <scope>NUCLEOTIDE SEQUENCE [LARGE SCALE GENOMIC DNA]</scope>
    <source>
        <strain evidence="10 11">Sa3CVN1</strain>
    </source>
</reference>
<dbReference type="InterPro" id="IPR036259">
    <property type="entry name" value="MFS_trans_sf"/>
</dbReference>
<keyword evidence="11" id="KW-1185">Reference proteome</keyword>
<feature type="transmembrane region" description="Helical" evidence="8">
    <location>
        <begin position="370"/>
        <end position="389"/>
    </location>
</feature>
<accession>A0ABR8PSW3</accession>
<dbReference type="Proteomes" id="UP000627781">
    <property type="component" value="Unassembled WGS sequence"/>
</dbReference>
<comment type="caution">
    <text evidence="10">The sequence shown here is derived from an EMBL/GenBank/DDBJ whole genome shotgun (WGS) entry which is preliminary data.</text>
</comment>
<dbReference type="Pfam" id="PF12832">
    <property type="entry name" value="MFS_1_like"/>
    <property type="match status" value="1"/>
</dbReference>
<dbReference type="RefSeq" id="WP_143316121.1">
    <property type="nucleotide sequence ID" value="NZ_JACSRA010000010.1"/>
</dbReference>
<keyword evidence="6 8" id="KW-1133">Transmembrane helix</keyword>
<evidence type="ECO:0000256" key="1">
    <source>
        <dbReference type="ARBA" id="ARBA00004429"/>
    </source>
</evidence>
<keyword evidence="4" id="KW-0997">Cell inner membrane</keyword>
<proteinExistence type="predicted"/>
<evidence type="ECO:0000256" key="7">
    <source>
        <dbReference type="ARBA" id="ARBA00023136"/>
    </source>
</evidence>
<evidence type="ECO:0000259" key="9">
    <source>
        <dbReference type="Pfam" id="PF12832"/>
    </source>
</evidence>
<evidence type="ECO:0000256" key="8">
    <source>
        <dbReference type="SAM" id="Phobius"/>
    </source>
</evidence>
<feature type="transmembrane region" description="Helical" evidence="8">
    <location>
        <begin position="300"/>
        <end position="318"/>
    </location>
</feature>
<feature type="transmembrane region" description="Helical" evidence="8">
    <location>
        <begin position="339"/>
        <end position="364"/>
    </location>
</feature>
<dbReference type="PANTHER" id="PTHR23522">
    <property type="entry name" value="BLL5896 PROTEIN"/>
    <property type="match status" value="1"/>
</dbReference>
<organism evidence="10 11">
    <name type="scientific">Clostridium cibarium</name>
    <dbReference type="NCBI Taxonomy" id="2762247"/>
    <lineage>
        <taxon>Bacteria</taxon>
        <taxon>Bacillati</taxon>
        <taxon>Bacillota</taxon>
        <taxon>Clostridia</taxon>
        <taxon>Eubacteriales</taxon>
        <taxon>Clostridiaceae</taxon>
        <taxon>Clostridium</taxon>
    </lineage>
</organism>
<evidence type="ECO:0000313" key="11">
    <source>
        <dbReference type="Proteomes" id="UP000627781"/>
    </source>
</evidence>
<name>A0ABR8PSW3_9CLOT</name>
<dbReference type="EMBL" id="JACSRA010000010">
    <property type="protein sequence ID" value="MBD7911270.1"/>
    <property type="molecule type" value="Genomic_DNA"/>
</dbReference>
<keyword evidence="7 8" id="KW-0472">Membrane</keyword>
<feature type="transmembrane region" description="Helical" evidence="8">
    <location>
        <begin position="50"/>
        <end position="72"/>
    </location>
</feature>
<evidence type="ECO:0000256" key="6">
    <source>
        <dbReference type="ARBA" id="ARBA00022989"/>
    </source>
</evidence>
<evidence type="ECO:0000256" key="3">
    <source>
        <dbReference type="ARBA" id="ARBA00022475"/>
    </source>
</evidence>
<keyword evidence="5 8" id="KW-0812">Transmembrane</keyword>
<feature type="domain" description="Major facilitator superfamily associated" evidence="9">
    <location>
        <begin position="38"/>
        <end position="334"/>
    </location>
</feature>
<feature type="transmembrane region" description="Helical" evidence="8">
    <location>
        <begin position="169"/>
        <end position="186"/>
    </location>
</feature>
<dbReference type="InterPro" id="IPR024989">
    <property type="entry name" value="MFS_assoc_dom"/>
</dbReference>
<evidence type="ECO:0000256" key="2">
    <source>
        <dbReference type="ARBA" id="ARBA00022448"/>
    </source>
</evidence>
<feature type="transmembrane region" description="Helical" evidence="8">
    <location>
        <begin position="247"/>
        <end position="266"/>
    </location>
</feature>
<dbReference type="PANTHER" id="PTHR23522:SF10">
    <property type="entry name" value="3-PHENYLPROPIONIC ACID TRANSPORTER-RELATED"/>
    <property type="match status" value="1"/>
</dbReference>
<keyword evidence="3" id="KW-1003">Cell membrane</keyword>
<feature type="transmembrane region" description="Helical" evidence="8">
    <location>
        <begin position="143"/>
        <end position="163"/>
    </location>
</feature>
<evidence type="ECO:0000256" key="5">
    <source>
        <dbReference type="ARBA" id="ARBA00022692"/>
    </source>
</evidence>
<dbReference type="Gene3D" id="1.20.1250.20">
    <property type="entry name" value="MFS general substrate transporter like domains"/>
    <property type="match status" value="2"/>
</dbReference>